<feature type="transmembrane region" description="Helical" evidence="19">
    <location>
        <begin position="245"/>
        <end position="263"/>
    </location>
</feature>
<evidence type="ECO:0000256" key="17">
    <source>
        <dbReference type="ARBA" id="ARBA00023264"/>
    </source>
</evidence>
<evidence type="ECO:0000256" key="3">
    <source>
        <dbReference type="ARBA" id="ARBA00005119"/>
    </source>
</evidence>
<dbReference type="Pfam" id="PF01148">
    <property type="entry name" value="CTP_transf_1"/>
    <property type="match status" value="1"/>
</dbReference>
<evidence type="ECO:0000256" key="4">
    <source>
        <dbReference type="ARBA" id="ARBA00005189"/>
    </source>
</evidence>
<feature type="transmembrane region" description="Helical" evidence="19">
    <location>
        <begin position="198"/>
        <end position="217"/>
    </location>
</feature>
<dbReference type="OrthoDB" id="9799199at2"/>
<evidence type="ECO:0000256" key="7">
    <source>
        <dbReference type="ARBA" id="ARBA00019373"/>
    </source>
</evidence>
<reference evidence="21" key="1">
    <citation type="submission" date="2009-12" db="EMBL/GenBank/DDBJ databases">
        <title>Sequence of Clostridiales genomosp. BVAB3 str. UPII9-5.</title>
        <authorList>
            <person name="Madupu R."/>
            <person name="Durkin A.S."/>
            <person name="Torralba M."/>
            <person name="Methe B."/>
            <person name="Sutton G.G."/>
            <person name="Strausberg R.L."/>
            <person name="Nelson K.E."/>
        </authorList>
    </citation>
    <scope>NUCLEOTIDE SEQUENCE [LARGE SCALE GENOMIC DNA]</scope>
    <source>
        <strain evidence="21">W1219</strain>
    </source>
</reference>
<evidence type="ECO:0000313" key="20">
    <source>
        <dbReference type="EMBL" id="EFC05796.1"/>
    </source>
</evidence>
<evidence type="ECO:0000256" key="5">
    <source>
        <dbReference type="ARBA" id="ARBA00010185"/>
    </source>
</evidence>
<keyword evidence="10 18" id="KW-0808">Transferase</keyword>
<evidence type="ECO:0000256" key="18">
    <source>
        <dbReference type="RuleBase" id="RU003938"/>
    </source>
</evidence>
<keyword evidence="8" id="KW-1003">Cell membrane</keyword>
<dbReference type="GO" id="GO:0005886">
    <property type="term" value="C:plasma membrane"/>
    <property type="evidence" value="ECO:0007669"/>
    <property type="project" value="UniProtKB-SubCell"/>
</dbReference>
<feature type="transmembrane region" description="Helical" evidence="19">
    <location>
        <begin position="77"/>
        <end position="96"/>
    </location>
</feature>
<evidence type="ECO:0000256" key="8">
    <source>
        <dbReference type="ARBA" id="ARBA00022475"/>
    </source>
</evidence>
<keyword evidence="12 18" id="KW-0548">Nucleotidyltransferase</keyword>
<comment type="pathway">
    <text evidence="4">Lipid metabolism.</text>
</comment>
<evidence type="ECO:0000256" key="13">
    <source>
        <dbReference type="ARBA" id="ARBA00022989"/>
    </source>
</evidence>
<evidence type="ECO:0000256" key="16">
    <source>
        <dbReference type="ARBA" id="ARBA00023209"/>
    </source>
</evidence>
<dbReference type="GO" id="GO:0004605">
    <property type="term" value="F:phosphatidate cytidylyltransferase activity"/>
    <property type="evidence" value="ECO:0007669"/>
    <property type="project" value="UniProtKB-EC"/>
</dbReference>
<dbReference type="AlphaFoldDB" id="D2MNR0"/>
<dbReference type="InterPro" id="IPR000374">
    <property type="entry name" value="PC_trans"/>
</dbReference>
<comment type="pathway">
    <text evidence="3 18">Phospholipid metabolism; CDP-diacylglycerol biosynthesis; CDP-diacylglycerol from sn-glycerol 3-phosphate: step 3/3.</text>
</comment>
<accession>D2MNR0</accession>
<dbReference type="EC" id="2.7.7.41" evidence="6 18"/>
<comment type="similarity">
    <text evidence="5 18">Belongs to the CDS family.</text>
</comment>
<dbReference type="PROSITE" id="PS01315">
    <property type="entry name" value="CDS"/>
    <property type="match status" value="1"/>
</dbReference>
<keyword evidence="14" id="KW-0443">Lipid metabolism</keyword>
<evidence type="ECO:0000313" key="21">
    <source>
        <dbReference type="Proteomes" id="UP000005017"/>
    </source>
</evidence>
<comment type="catalytic activity">
    <reaction evidence="1 18">
        <text>a 1,2-diacyl-sn-glycero-3-phosphate + CTP + H(+) = a CDP-1,2-diacyl-sn-glycerol + diphosphate</text>
        <dbReference type="Rhea" id="RHEA:16229"/>
        <dbReference type="ChEBI" id="CHEBI:15378"/>
        <dbReference type="ChEBI" id="CHEBI:33019"/>
        <dbReference type="ChEBI" id="CHEBI:37563"/>
        <dbReference type="ChEBI" id="CHEBI:58332"/>
        <dbReference type="ChEBI" id="CHEBI:58608"/>
        <dbReference type="EC" id="2.7.7.41"/>
    </reaction>
</comment>
<feature type="transmembrane region" description="Helical" evidence="19">
    <location>
        <begin position="102"/>
        <end position="122"/>
    </location>
</feature>
<dbReference type="UniPathway" id="UPA00557">
    <property type="reaction ID" value="UER00614"/>
</dbReference>
<keyword evidence="9" id="KW-0444">Lipid biosynthesis</keyword>
<dbReference type="PANTHER" id="PTHR46382">
    <property type="entry name" value="PHOSPHATIDATE CYTIDYLYLTRANSFERASE"/>
    <property type="match status" value="1"/>
</dbReference>
<dbReference type="eggNOG" id="COG4589">
    <property type="taxonomic scope" value="Bacteria"/>
</dbReference>
<sequence>MNTLIRKTSWALVIIIITIPPLLMGGYYVLALETLLALASAYEIACLGNKNYVVLNISVNFGFMLLMGMAPISFRMMVIGGFLFLYFLFALIIPNYTIEKSVYSFSMSLLVGLAIEALHSIYTTSGTFGSRMMMFVILACYMCDSFAYICGFFFGKHKLAPKISPKKTWEGAIGGYIFGTTLSYVYALFFLQDVKGWWLILVALILPFVAQVGDLSLSNVKRHFGIKDFSHLIPYHGGVLDRIDSLVFCLMIMNGLLIAGGILG</sequence>
<dbReference type="EMBL" id="ADFR01000007">
    <property type="protein sequence ID" value="EFC05796.1"/>
    <property type="molecule type" value="Genomic_DNA"/>
</dbReference>
<protein>
    <recommendedName>
        <fullName evidence="7 18">Phosphatidate cytidylyltransferase</fullName>
        <ecNumber evidence="6 18">2.7.7.41</ecNumber>
    </recommendedName>
</protein>
<dbReference type="Proteomes" id="UP000005017">
    <property type="component" value="Unassembled WGS sequence"/>
</dbReference>
<comment type="subcellular location">
    <subcellularLocation>
        <location evidence="2">Cell membrane</location>
        <topology evidence="2">Multi-pass membrane protein</topology>
    </subcellularLocation>
</comment>
<keyword evidence="11 18" id="KW-0812">Transmembrane</keyword>
<evidence type="ECO:0000256" key="14">
    <source>
        <dbReference type="ARBA" id="ARBA00023098"/>
    </source>
</evidence>
<proteinExistence type="inferred from homology"/>
<evidence type="ECO:0000256" key="19">
    <source>
        <dbReference type="SAM" id="Phobius"/>
    </source>
</evidence>
<comment type="caution">
    <text evidence="20">The sequence shown here is derived from an EMBL/GenBank/DDBJ whole genome shotgun (WGS) entry which is preliminary data.</text>
</comment>
<evidence type="ECO:0000256" key="15">
    <source>
        <dbReference type="ARBA" id="ARBA00023136"/>
    </source>
</evidence>
<feature type="transmembrane region" description="Helical" evidence="19">
    <location>
        <begin position="174"/>
        <end position="191"/>
    </location>
</feature>
<keyword evidence="17" id="KW-1208">Phospholipid metabolism</keyword>
<feature type="transmembrane region" description="Helical" evidence="19">
    <location>
        <begin position="12"/>
        <end position="32"/>
    </location>
</feature>
<evidence type="ECO:0000256" key="10">
    <source>
        <dbReference type="ARBA" id="ARBA00022679"/>
    </source>
</evidence>
<keyword evidence="15 19" id="KW-0472">Membrane</keyword>
<feature type="transmembrane region" description="Helical" evidence="19">
    <location>
        <begin position="134"/>
        <end position="154"/>
    </location>
</feature>
<evidence type="ECO:0000256" key="6">
    <source>
        <dbReference type="ARBA" id="ARBA00012487"/>
    </source>
</evidence>
<gene>
    <name evidence="20" type="primary">cdsA</name>
    <name evidence="20" type="ORF">HMPREF9013_0721</name>
</gene>
<keyword evidence="16" id="KW-0594">Phospholipid biosynthesis</keyword>
<dbReference type="STRING" id="679192.HMPREF9013_0721"/>
<evidence type="ECO:0000256" key="1">
    <source>
        <dbReference type="ARBA" id="ARBA00001698"/>
    </source>
</evidence>
<feature type="transmembrane region" description="Helical" evidence="19">
    <location>
        <begin position="52"/>
        <end position="70"/>
    </location>
</feature>
<evidence type="ECO:0000256" key="12">
    <source>
        <dbReference type="ARBA" id="ARBA00022695"/>
    </source>
</evidence>
<keyword evidence="21" id="KW-1185">Reference proteome</keyword>
<name>D2MNR0_9FIRM</name>
<organism evidence="20 21">
    <name type="scientific">Bulleidia extructa W1219</name>
    <dbReference type="NCBI Taxonomy" id="679192"/>
    <lineage>
        <taxon>Bacteria</taxon>
        <taxon>Bacillati</taxon>
        <taxon>Bacillota</taxon>
        <taxon>Erysipelotrichia</taxon>
        <taxon>Erysipelotrichales</taxon>
        <taxon>Erysipelotrichaceae</taxon>
        <taxon>Bulleidia</taxon>
    </lineage>
</organism>
<evidence type="ECO:0000256" key="9">
    <source>
        <dbReference type="ARBA" id="ARBA00022516"/>
    </source>
</evidence>
<dbReference type="PANTHER" id="PTHR46382:SF1">
    <property type="entry name" value="PHOSPHATIDATE CYTIDYLYLTRANSFERASE"/>
    <property type="match status" value="1"/>
</dbReference>
<evidence type="ECO:0000256" key="2">
    <source>
        <dbReference type="ARBA" id="ARBA00004651"/>
    </source>
</evidence>
<evidence type="ECO:0000256" key="11">
    <source>
        <dbReference type="ARBA" id="ARBA00022692"/>
    </source>
</evidence>
<keyword evidence="13 19" id="KW-1133">Transmembrane helix</keyword>
<dbReference type="RefSeq" id="WP_006627128.1">
    <property type="nucleotide sequence ID" value="NZ_ADFR01000007.1"/>
</dbReference>
<dbReference type="GO" id="GO:0016024">
    <property type="term" value="P:CDP-diacylglycerol biosynthetic process"/>
    <property type="evidence" value="ECO:0007669"/>
    <property type="project" value="UniProtKB-UniPathway"/>
</dbReference>